<dbReference type="GO" id="GO:0022857">
    <property type="term" value="F:transmembrane transporter activity"/>
    <property type="evidence" value="ECO:0007669"/>
    <property type="project" value="TreeGrafter"/>
</dbReference>
<keyword evidence="3 7" id="KW-0812">Transmembrane</keyword>
<comment type="subcellular location">
    <subcellularLocation>
        <location evidence="1">Cell membrane</location>
        <topology evidence="1">Multi-pass membrane protein</topology>
    </subcellularLocation>
</comment>
<organism evidence="9 10">
    <name type="scientific">Citrifermentans bremense</name>
    <dbReference type="NCBI Taxonomy" id="60035"/>
    <lineage>
        <taxon>Bacteria</taxon>
        <taxon>Pseudomonadati</taxon>
        <taxon>Thermodesulfobacteriota</taxon>
        <taxon>Desulfuromonadia</taxon>
        <taxon>Geobacterales</taxon>
        <taxon>Geobacteraceae</taxon>
        <taxon>Citrifermentans</taxon>
    </lineage>
</organism>
<reference evidence="9 10" key="1">
    <citation type="submission" date="2020-06" db="EMBL/GenBank/DDBJ databases">
        <title>Interaction of electrochemicaly active bacteria, Geobacter bremensis R4 on different carbon anode.</title>
        <authorList>
            <person name="Meng L."/>
            <person name="Yoshida N."/>
        </authorList>
    </citation>
    <scope>NUCLEOTIDE SEQUENCE [LARGE SCALE GENOMIC DNA]</scope>
    <source>
        <strain evidence="9 10">R4</strain>
    </source>
</reference>
<dbReference type="KEGG" id="gbn:GEOBRER4_34160"/>
<protein>
    <recommendedName>
        <fullName evidence="8">ABC3 transporter permease C-terminal domain-containing protein</fullName>
    </recommendedName>
</protein>
<dbReference type="InterPro" id="IPR003838">
    <property type="entry name" value="ABC3_permease_C"/>
</dbReference>
<dbReference type="AlphaFoldDB" id="A0A6S6M9Y2"/>
<feature type="transmembrane region" description="Helical" evidence="7">
    <location>
        <begin position="91"/>
        <end position="112"/>
    </location>
</feature>
<name>A0A6S6M9Y2_9BACT</name>
<accession>A0A6S6M9Y2</accession>
<evidence type="ECO:0000256" key="7">
    <source>
        <dbReference type="SAM" id="Phobius"/>
    </source>
</evidence>
<dbReference type="PANTHER" id="PTHR30572:SF4">
    <property type="entry name" value="ABC TRANSPORTER PERMEASE YTRF"/>
    <property type="match status" value="1"/>
</dbReference>
<dbReference type="EMBL" id="AP023213">
    <property type="protein sequence ID" value="BCG48666.1"/>
    <property type="molecule type" value="Genomic_DNA"/>
</dbReference>
<evidence type="ECO:0000256" key="4">
    <source>
        <dbReference type="ARBA" id="ARBA00022989"/>
    </source>
</evidence>
<evidence type="ECO:0000256" key="3">
    <source>
        <dbReference type="ARBA" id="ARBA00022692"/>
    </source>
</evidence>
<evidence type="ECO:0000256" key="1">
    <source>
        <dbReference type="ARBA" id="ARBA00004651"/>
    </source>
</evidence>
<keyword evidence="4 7" id="KW-1133">Transmembrane helix</keyword>
<feature type="transmembrane region" description="Helical" evidence="7">
    <location>
        <begin position="45"/>
        <end position="71"/>
    </location>
</feature>
<evidence type="ECO:0000256" key="2">
    <source>
        <dbReference type="ARBA" id="ARBA00022475"/>
    </source>
</evidence>
<keyword evidence="5 7" id="KW-0472">Membrane</keyword>
<gene>
    <name evidence="9" type="ORF">GEOBRER4_n3560</name>
</gene>
<evidence type="ECO:0000313" key="10">
    <source>
        <dbReference type="Proteomes" id="UP000515472"/>
    </source>
</evidence>
<proteinExistence type="inferred from homology"/>
<evidence type="ECO:0000256" key="6">
    <source>
        <dbReference type="ARBA" id="ARBA00038076"/>
    </source>
</evidence>
<dbReference type="Pfam" id="PF02687">
    <property type="entry name" value="FtsX"/>
    <property type="match status" value="1"/>
</dbReference>
<evidence type="ECO:0000259" key="8">
    <source>
        <dbReference type="Pfam" id="PF02687"/>
    </source>
</evidence>
<evidence type="ECO:0000313" key="9">
    <source>
        <dbReference type="EMBL" id="BCG48666.1"/>
    </source>
</evidence>
<keyword evidence="10" id="KW-1185">Reference proteome</keyword>
<dbReference type="Proteomes" id="UP000515472">
    <property type="component" value="Chromosome"/>
</dbReference>
<dbReference type="InterPro" id="IPR050250">
    <property type="entry name" value="Macrolide_Exporter_MacB"/>
</dbReference>
<dbReference type="GO" id="GO:0005886">
    <property type="term" value="C:plasma membrane"/>
    <property type="evidence" value="ECO:0007669"/>
    <property type="project" value="UniProtKB-SubCell"/>
</dbReference>
<comment type="similarity">
    <text evidence="6">Belongs to the ABC-4 integral membrane protein family.</text>
</comment>
<dbReference type="PANTHER" id="PTHR30572">
    <property type="entry name" value="MEMBRANE COMPONENT OF TRANSPORTER-RELATED"/>
    <property type="match status" value="1"/>
</dbReference>
<evidence type="ECO:0000256" key="5">
    <source>
        <dbReference type="ARBA" id="ARBA00023136"/>
    </source>
</evidence>
<feature type="domain" description="ABC3 transporter permease C-terminal" evidence="8">
    <location>
        <begin position="49"/>
        <end position="113"/>
    </location>
</feature>
<keyword evidence="2" id="KW-1003">Cell membrane</keyword>
<sequence>MLVDPSRWSVKAGAQSLQRLLPGAVVKELRQVGRTSEELLAKVQLLVLLVTAVVVICAGSSVAGTMSTTVLERGKEIGLVKAMGGTRWHLLRVFSAEALLLVLAAGVSGYLLGSDIFSPSHSGGGDLKGASRSKGSERNRGTERHLKWLLQS</sequence>